<evidence type="ECO:0000256" key="8">
    <source>
        <dbReference type="ARBA" id="ARBA00058284"/>
    </source>
</evidence>
<keyword evidence="6" id="KW-0833">Ubl conjugation pathway</keyword>
<feature type="active site" evidence="11">
    <location>
        <position position="119"/>
    </location>
</feature>
<keyword evidence="15" id="KW-1185">Reference proteome</keyword>
<evidence type="ECO:0000313" key="14">
    <source>
        <dbReference type="EMBL" id="GBP66582.1"/>
    </source>
</evidence>
<comment type="catalytic activity">
    <reaction evidence="1">
        <text>Thiol-dependent hydrolysis of ester, thioester, amide, peptide and isopeptide bonds formed by the C-terminal Gly of ubiquitin (a 76-residue protein attached to proteins as an intracellular targeting signal).</text>
        <dbReference type="EC" id="3.4.19.12"/>
    </reaction>
</comment>
<keyword evidence="5" id="KW-0645">Protease</keyword>
<dbReference type="FunFam" id="3.90.70.40:FF:000003">
    <property type="entry name" value="josephin-2 isoform X1"/>
    <property type="match status" value="1"/>
</dbReference>
<dbReference type="GO" id="GO:0004843">
    <property type="term" value="F:cysteine-type deubiquitinase activity"/>
    <property type="evidence" value="ECO:0007669"/>
    <property type="project" value="UniProtKB-EC"/>
</dbReference>
<dbReference type="STRING" id="151549.A0A4C1XUB8"/>
<organism evidence="14 15">
    <name type="scientific">Eumeta variegata</name>
    <name type="common">Bagworm moth</name>
    <name type="synonym">Eumeta japonica</name>
    <dbReference type="NCBI Taxonomy" id="151549"/>
    <lineage>
        <taxon>Eukaryota</taxon>
        <taxon>Metazoa</taxon>
        <taxon>Ecdysozoa</taxon>
        <taxon>Arthropoda</taxon>
        <taxon>Hexapoda</taxon>
        <taxon>Insecta</taxon>
        <taxon>Pterygota</taxon>
        <taxon>Neoptera</taxon>
        <taxon>Endopterygota</taxon>
        <taxon>Lepidoptera</taxon>
        <taxon>Glossata</taxon>
        <taxon>Ditrysia</taxon>
        <taxon>Tineoidea</taxon>
        <taxon>Psychidae</taxon>
        <taxon>Oiketicinae</taxon>
        <taxon>Eumeta</taxon>
    </lineage>
</organism>
<keyword evidence="7 11" id="KW-0378">Hydrolase</keyword>
<evidence type="ECO:0000313" key="15">
    <source>
        <dbReference type="Proteomes" id="UP000299102"/>
    </source>
</evidence>
<reference evidence="14 15" key="1">
    <citation type="journal article" date="2019" name="Commun. Biol.">
        <title>The bagworm genome reveals a unique fibroin gene that provides high tensile strength.</title>
        <authorList>
            <person name="Kono N."/>
            <person name="Nakamura H."/>
            <person name="Ohtoshi R."/>
            <person name="Tomita M."/>
            <person name="Numata K."/>
            <person name="Arakawa K."/>
        </authorList>
    </citation>
    <scope>NUCLEOTIDE SEQUENCE [LARGE SCALE GENOMIC DNA]</scope>
</reference>
<sequence length="255" mass="28576">MSSKPSIYHEKQIKELCALHALNNLFQARGTFSKSDLDNICSRLSPNVWINPHRSMLGLGNYDINVIMAALQKMGCEAVWFDKRKDPGCLDLSNICGFILNVPSEYKFGFVMLPLRRRHWITVRQIQGQFYNLDSKLDIPQLIGRGSDLIAYLKEQLESKEKELFVVVSKEVEEKQTWMHQYVHNNSITNDCIPQVPHCESLDSVSSNSDGQGRDAECLKLNEVRNCMPERGGEGGRSGSAKPALQSGGVSCGAL</sequence>
<dbReference type="InterPro" id="IPR040053">
    <property type="entry name" value="JOSD1/2"/>
</dbReference>
<evidence type="ECO:0000256" key="4">
    <source>
        <dbReference type="ARBA" id="ARBA00022490"/>
    </source>
</evidence>
<dbReference type="Pfam" id="PF02099">
    <property type="entry name" value="Josephin"/>
    <property type="match status" value="1"/>
</dbReference>
<dbReference type="SMART" id="SM01246">
    <property type="entry name" value="Josephin"/>
    <property type="match status" value="1"/>
</dbReference>
<dbReference type="GO" id="GO:0005829">
    <property type="term" value="C:cytosol"/>
    <property type="evidence" value="ECO:0007669"/>
    <property type="project" value="UniProtKB-SubCell"/>
</dbReference>
<evidence type="ECO:0000256" key="6">
    <source>
        <dbReference type="ARBA" id="ARBA00022786"/>
    </source>
</evidence>
<dbReference type="GO" id="GO:0016579">
    <property type="term" value="P:protein deubiquitination"/>
    <property type="evidence" value="ECO:0007669"/>
    <property type="project" value="InterPro"/>
</dbReference>
<comment type="subcellular location">
    <subcellularLocation>
        <location evidence="2">Cytoplasm</location>
        <location evidence="2">Cytosol</location>
    </subcellularLocation>
</comment>
<dbReference type="InterPro" id="IPR006155">
    <property type="entry name" value="Josephin"/>
</dbReference>
<protein>
    <recommendedName>
        <fullName evidence="9">Josephin-2</fullName>
        <ecNumber evidence="3">3.4.19.12</ecNumber>
    </recommendedName>
    <alternativeName>
        <fullName evidence="10">Josephin domain-containing protein 2</fullName>
    </alternativeName>
</protein>
<comment type="function">
    <text evidence="8">Cleaves 'Lys-63'-linked poly-ubiquitin chains, and with lesser efficiency 'Lys-48'-linked poly-ubiquitin chains (in vitro). May act as a deubiquitinating enzyme.</text>
</comment>
<feature type="region of interest" description="Disordered" evidence="12">
    <location>
        <begin position="229"/>
        <end position="255"/>
    </location>
</feature>
<evidence type="ECO:0000256" key="10">
    <source>
        <dbReference type="ARBA" id="ARBA00077222"/>
    </source>
</evidence>
<dbReference type="PANTHER" id="PTHR13291:SF0">
    <property type="entry name" value="JOSEPHIN-LIKE PROTEIN"/>
    <property type="match status" value="1"/>
</dbReference>
<dbReference type="AlphaFoldDB" id="A0A4C1XUB8"/>
<evidence type="ECO:0000256" key="11">
    <source>
        <dbReference type="PROSITE-ProRule" id="PRU00331"/>
    </source>
</evidence>
<dbReference type="GO" id="GO:0006508">
    <property type="term" value="P:proteolysis"/>
    <property type="evidence" value="ECO:0007669"/>
    <property type="project" value="UniProtKB-KW"/>
</dbReference>
<feature type="domain" description="Josephin" evidence="13">
    <location>
        <begin position="4"/>
        <end position="182"/>
    </location>
</feature>
<comment type="caution">
    <text evidence="14">The sequence shown here is derived from an EMBL/GenBank/DDBJ whole genome shotgun (WGS) entry which is preliminary data.</text>
</comment>
<evidence type="ECO:0000256" key="2">
    <source>
        <dbReference type="ARBA" id="ARBA00004514"/>
    </source>
</evidence>
<evidence type="ECO:0000256" key="5">
    <source>
        <dbReference type="ARBA" id="ARBA00022670"/>
    </source>
</evidence>
<evidence type="ECO:0000256" key="7">
    <source>
        <dbReference type="ARBA" id="ARBA00022801"/>
    </source>
</evidence>
<dbReference type="EC" id="3.4.19.12" evidence="3"/>
<evidence type="ECO:0000256" key="3">
    <source>
        <dbReference type="ARBA" id="ARBA00012759"/>
    </source>
</evidence>
<proteinExistence type="predicted"/>
<accession>A0A4C1XUB8</accession>
<dbReference type="Proteomes" id="UP000299102">
    <property type="component" value="Unassembled WGS sequence"/>
</dbReference>
<dbReference type="PROSITE" id="PS50957">
    <property type="entry name" value="JOSEPHIN"/>
    <property type="match status" value="1"/>
</dbReference>
<evidence type="ECO:0000256" key="12">
    <source>
        <dbReference type="SAM" id="MobiDB-lite"/>
    </source>
</evidence>
<evidence type="ECO:0000256" key="1">
    <source>
        <dbReference type="ARBA" id="ARBA00000707"/>
    </source>
</evidence>
<feature type="active site" evidence="11">
    <location>
        <position position="17"/>
    </location>
</feature>
<name>A0A4C1XUB8_EUMVA</name>
<evidence type="ECO:0000259" key="13">
    <source>
        <dbReference type="PROSITE" id="PS50957"/>
    </source>
</evidence>
<feature type="active site" evidence="11">
    <location>
        <position position="134"/>
    </location>
</feature>
<dbReference type="OrthoDB" id="422700at2759"/>
<gene>
    <name evidence="14" type="primary">JOSD1</name>
    <name evidence="14" type="ORF">EVAR_47838_1</name>
</gene>
<keyword evidence="4" id="KW-0963">Cytoplasm</keyword>
<evidence type="ECO:0000256" key="9">
    <source>
        <dbReference type="ARBA" id="ARBA00069892"/>
    </source>
</evidence>
<dbReference type="PANTHER" id="PTHR13291">
    <property type="entry name" value="JOSEPHIN 1, 2"/>
    <property type="match status" value="1"/>
</dbReference>
<dbReference type="EMBL" id="BGZK01000962">
    <property type="protein sequence ID" value="GBP66582.1"/>
    <property type="molecule type" value="Genomic_DNA"/>
</dbReference>
<dbReference type="Gene3D" id="3.90.70.40">
    <property type="match status" value="1"/>
</dbReference>